<dbReference type="Gene3D" id="2.115.10.20">
    <property type="entry name" value="Glycosyl hydrolase domain, family 43"/>
    <property type="match status" value="2"/>
</dbReference>
<dbReference type="InterPro" id="IPR010496">
    <property type="entry name" value="AL/BT2_dom"/>
</dbReference>
<dbReference type="EMBL" id="CP002859">
    <property type="protein sequence ID" value="AEI49173.1"/>
    <property type="molecule type" value="Genomic_DNA"/>
</dbReference>
<dbReference type="InterPro" id="IPR023296">
    <property type="entry name" value="Glyco_hydro_beta-prop_sf"/>
</dbReference>
<dbReference type="Proteomes" id="UP000000493">
    <property type="component" value="Chromosome"/>
</dbReference>
<dbReference type="PANTHER" id="PTHR35279">
    <property type="match status" value="1"/>
</dbReference>
<gene>
    <name evidence="2" type="ordered locus">Runsl_2780</name>
</gene>
<keyword evidence="3" id="KW-1185">Reference proteome</keyword>
<dbReference type="RefSeq" id="WP_013928482.1">
    <property type="nucleotide sequence ID" value="NC_015703.1"/>
</dbReference>
<dbReference type="KEGG" id="rsi:Runsl_2780"/>
<protein>
    <recommendedName>
        <fullName evidence="1">3-keto-alpha-glucoside-1,2-lyase/3-keto-2-hydroxy-glucal hydratase domain-containing protein</fullName>
    </recommendedName>
</protein>
<dbReference type="SUPFAM" id="SSF75005">
    <property type="entry name" value="Arabinanase/levansucrase/invertase"/>
    <property type="match status" value="2"/>
</dbReference>
<evidence type="ECO:0000259" key="1">
    <source>
        <dbReference type="Pfam" id="PF06439"/>
    </source>
</evidence>
<organism evidence="2 3">
    <name type="scientific">Runella slithyformis (strain ATCC 29530 / DSM 19594 / LMG 11500 / NCIMB 11436 / LSU 4)</name>
    <dbReference type="NCBI Taxonomy" id="761193"/>
    <lineage>
        <taxon>Bacteria</taxon>
        <taxon>Pseudomonadati</taxon>
        <taxon>Bacteroidota</taxon>
        <taxon>Cytophagia</taxon>
        <taxon>Cytophagales</taxon>
        <taxon>Spirosomataceae</taxon>
        <taxon>Runella</taxon>
    </lineage>
</organism>
<dbReference type="Gene3D" id="2.60.120.560">
    <property type="entry name" value="Exo-inulinase, domain 1"/>
    <property type="match status" value="1"/>
</dbReference>
<dbReference type="GO" id="GO:0016787">
    <property type="term" value="F:hydrolase activity"/>
    <property type="evidence" value="ECO:0007669"/>
    <property type="project" value="InterPro"/>
</dbReference>
<reference evidence="2 3" key="2">
    <citation type="journal article" date="2012" name="Stand. Genomic Sci.">
        <title>Complete genome sequence of the aquatic bacterium Runella slithyformis type strain (LSU 4(T)).</title>
        <authorList>
            <person name="Copeland A."/>
            <person name="Zhang X."/>
            <person name="Misra M."/>
            <person name="Lapidus A."/>
            <person name="Nolan M."/>
            <person name="Lucas S."/>
            <person name="Deshpande S."/>
            <person name="Cheng J.F."/>
            <person name="Tapia R."/>
            <person name="Goodwin L.A."/>
            <person name="Pitluck S."/>
            <person name="Liolios K."/>
            <person name="Pagani I."/>
            <person name="Ivanova N."/>
            <person name="Mikhailova N."/>
            <person name="Pati A."/>
            <person name="Chen A."/>
            <person name="Palaniappan K."/>
            <person name="Land M."/>
            <person name="Hauser L."/>
            <person name="Pan C."/>
            <person name="Jeffries C.D."/>
            <person name="Detter J.C."/>
            <person name="Brambilla E.M."/>
            <person name="Rohde M."/>
            <person name="Djao O.D."/>
            <person name="Goker M."/>
            <person name="Sikorski J."/>
            <person name="Tindall B.J."/>
            <person name="Woyke T."/>
            <person name="Bristow J."/>
            <person name="Eisen J.A."/>
            <person name="Markowitz V."/>
            <person name="Hugenholtz P."/>
            <person name="Kyrpides N.C."/>
            <person name="Klenk H.P."/>
            <person name="Mavromatis K."/>
        </authorList>
    </citation>
    <scope>NUCLEOTIDE SEQUENCE [LARGE SCALE GENOMIC DNA]</scope>
    <source>
        <strain evidence="3">ATCC 29530 / DSM 19594 / LMG 11500 / NCIMB 11436 / LSU 4</strain>
    </source>
</reference>
<proteinExistence type="predicted"/>
<feature type="domain" description="3-keto-alpha-glucoside-1,2-lyase/3-keto-2-hydroxy-glucal hydratase" evidence="1">
    <location>
        <begin position="324"/>
        <end position="528"/>
    </location>
</feature>
<accession>A0A7U4E652</accession>
<reference evidence="3" key="1">
    <citation type="submission" date="2011-06" db="EMBL/GenBank/DDBJ databases">
        <title>The complete genome of chromosome of Runella slithyformis DSM 19594.</title>
        <authorList>
            <consortium name="US DOE Joint Genome Institute (JGI-PGF)"/>
            <person name="Lucas S."/>
            <person name="Han J."/>
            <person name="Lapidus A."/>
            <person name="Bruce D."/>
            <person name="Goodwin L."/>
            <person name="Pitluck S."/>
            <person name="Peters L."/>
            <person name="Kyrpides N."/>
            <person name="Mavromatis K."/>
            <person name="Ivanova N."/>
            <person name="Ovchinnikova G."/>
            <person name="Zhang X."/>
            <person name="Misra M."/>
            <person name="Detter J.C."/>
            <person name="Tapia R."/>
            <person name="Han C."/>
            <person name="Land M."/>
            <person name="Hauser L."/>
            <person name="Markowitz V."/>
            <person name="Cheng J.-F."/>
            <person name="Hugenholtz P."/>
            <person name="Woyke T."/>
            <person name="Wu D."/>
            <person name="Tindall B."/>
            <person name="Faehrich R."/>
            <person name="Brambilla E."/>
            <person name="Klenk H.-P."/>
            <person name="Eisen J.A."/>
        </authorList>
    </citation>
    <scope>NUCLEOTIDE SEQUENCE [LARGE SCALE GENOMIC DNA]</scope>
    <source>
        <strain evidence="3">ATCC 29530 / DSM 19594 / LMG 11500 / NCIMB 11436 / LSU 4</strain>
    </source>
</reference>
<sequence length="530" mass="60508">MKTFLAKNSLLVPLMVVFTINSFFYSPGRDGGINTPNDITALNGTPDEFPTEIIHFKHHAQNPVFSGTGKVGDWDEKIRERGYILREGSTYHLWYTGYKKEKNAVMHLGYATSPDGITWTRYAQNPIHDLGWVEDMSVIKSDGTYYMFAEGKDDIAHLLTSTDRIRWKEQGPLDVRLTNGNPISKGAYGTPAIWKENGTWYLFYERGDLGIWLATSKDLKIWTNVQDEPVLKMGPDTYDQYAVAMNQVIKYKGLYYGYYHASAYKDWREWSMNVAVSKDLIHWKKYENNPIIGNDKSSGILVHDGKGYRMYTMHPEVNVYFPNDWKWLFNGTSTDPWVSAKSDRFPAEGWAIEGTQLAVNKGKGDSKAVVRGGDIITKKTYSQFDLEFEFKLYPGANTGLKYFAKKYPDGTILGCEYQLIDDTGNKDIANDTNDKRRTAGLYELFPPASRQLKPIGQWNKGRIRVEGTRVIHWLNDVKVVEYTIGSPEFMKAKAESKFKEVSDFGTAPGHILLQDHGDEAAFRNIRIREL</sequence>
<dbReference type="AlphaFoldDB" id="A0A7U4E652"/>
<name>A0A7U4E652_RUNSL</name>
<dbReference type="Pfam" id="PF06439">
    <property type="entry name" value="3keto-disac_hyd"/>
    <property type="match status" value="1"/>
</dbReference>
<evidence type="ECO:0000313" key="2">
    <source>
        <dbReference type="EMBL" id="AEI49173.1"/>
    </source>
</evidence>
<evidence type="ECO:0000313" key="3">
    <source>
        <dbReference type="Proteomes" id="UP000000493"/>
    </source>
</evidence>
<dbReference type="PANTHER" id="PTHR35279:SF1">
    <property type="entry name" value="ARABINANASE_LEVANSUCRASE_INVERTASE"/>
    <property type="match status" value="1"/>
</dbReference>